<name>A0A672YAJ6_9TELE</name>
<dbReference type="SMART" id="SM00409">
    <property type="entry name" value="IG"/>
    <property type="match status" value="2"/>
</dbReference>
<dbReference type="InterPro" id="IPR042178">
    <property type="entry name" value="Serpin_sf_1"/>
</dbReference>
<dbReference type="InterPro" id="IPR042185">
    <property type="entry name" value="Serpin_sf_2"/>
</dbReference>
<dbReference type="InterPro" id="IPR023796">
    <property type="entry name" value="Serpin_dom"/>
</dbReference>
<feature type="domain" description="Ig-like" evidence="3">
    <location>
        <begin position="116"/>
        <end position="207"/>
    </location>
</feature>
<sequence>MSKQALLCLLLQLLFEICSSTHLQVVSGSTLELPCLMSETDLIEGPIAWKYNGNDIIPSQSSGSLRLKKNGLYLAISPVTFIHEGEYVCLVKDNNMEMGTTYNITVEAFFDYTIKVNSGSAVRLPCHVPSSQVNANALWFKDEGNGRRTQLIPVGESISDDRKLELLYPFDRDHTIILSEPVVEDTGIYHCESAEGKKFSTVNLIVEAAPTPAPHTCQGFTTAWEDCQDENSRLGQLILQESLTEFSMRLYSYLREVNPSNNLLFSPISIAGALSHLLLGARGDTRKAIQRAVCLPHDFHCIHFQMKKLREKLSSSLKMSSQIYYNPGMNLSESFINQSVQFYEAEPVKLLNSSEENTQMINSWAANMTHNKITHLVDSVPPHTQLMLLNAVFFNGMWKTMFDKTNVKGYFSKLNGDMVTVPVLRSQNYLTPMAFVAELRAQVARFALSGDCSLYILLPRSSSATDLQQLEERMTDGAVRQMIEQINATSPQPIEVTLPQIKMDLKADMNILIKKLGLSTLFEGANLCGLYPEDSLVLDDARHRAFLALNEKGVEAGAVTSLSFSRSFLSFSAMRPFILLLWSDQGNLPLFIGRVTDP</sequence>
<dbReference type="Gene3D" id="2.30.39.10">
    <property type="entry name" value="Alpha-1-antitrypsin, domain 1"/>
    <property type="match status" value="1"/>
</dbReference>
<dbReference type="GO" id="GO:0004867">
    <property type="term" value="F:serine-type endopeptidase inhibitor activity"/>
    <property type="evidence" value="ECO:0007669"/>
    <property type="project" value="InterPro"/>
</dbReference>
<dbReference type="SUPFAM" id="SSF48726">
    <property type="entry name" value="Immunoglobulin"/>
    <property type="match status" value="2"/>
</dbReference>
<evidence type="ECO:0000313" key="5">
    <source>
        <dbReference type="Proteomes" id="UP000472271"/>
    </source>
</evidence>
<dbReference type="InterPro" id="IPR036179">
    <property type="entry name" value="Ig-like_dom_sf"/>
</dbReference>
<dbReference type="Ensembl" id="ENSSORT00005000083.1">
    <property type="protein sequence ID" value="ENSSORP00005000075.1"/>
    <property type="gene ID" value="ENSSORG00005000048.1"/>
</dbReference>
<accession>A0A672YAJ6</accession>
<proteinExistence type="inferred from homology"/>
<evidence type="ECO:0000259" key="3">
    <source>
        <dbReference type="PROSITE" id="PS50835"/>
    </source>
</evidence>
<dbReference type="CDD" id="cd00096">
    <property type="entry name" value="Ig"/>
    <property type="match status" value="1"/>
</dbReference>
<reference evidence="4" key="3">
    <citation type="submission" date="2025-09" db="UniProtKB">
        <authorList>
            <consortium name="Ensembl"/>
        </authorList>
    </citation>
    <scope>IDENTIFICATION</scope>
</reference>
<gene>
    <name evidence="4" type="primary">serping1</name>
</gene>
<dbReference type="InterPro" id="IPR003598">
    <property type="entry name" value="Ig_sub2"/>
</dbReference>
<dbReference type="InterPro" id="IPR000215">
    <property type="entry name" value="Serpin_fam"/>
</dbReference>
<dbReference type="Gene3D" id="2.60.40.10">
    <property type="entry name" value="Immunoglobulins"/>
    <property type="match status" value="2"/>
</dbReference>
<evidence type="ECO:0000256" key="2">
    <source>
        <dbReference type="SAM" id="SignalP"/>
    </source>
</evidence>
<dbReference type="GO" id="GO:0005615">
    <property type="term" value="C:extracellular space"/>
    <property type="evidence" value="ECO:0007669"/>
    <property type="project" value="InterPro"/>
</dbReference>
<evidence type="ECO:0000313" key="4">
    <source>
        <dbReference type="Ensembl" id="ENSSORP00005000075.1"/>
    </source>
</evidence>
<protein>
    <submittedName>
        <fullName evidence="4">Plasma protease C1 inhibitor-like</fullName>
    </submittedName>
</protein>
<dbReference type="Pfam" id="PF00079">
    <property type="entry name" value="Serpin"/>
    <property type="match status" value="1"/>
</dbReference>
<organism evidence="4 5">
    <name type="scientific">Sphaeramia orbicularis</name>
    <name type="common">orbiculate cardinalfish</name>
    <dbReference type="NCBI Taxonomy" id="375764"/>
    <lineage>
        <taxon>Eukaryota</taxon>
        <taxon>Metazoa</taxon>
        <taxon>Chordata</taxon>
        <taxon>Craniata</taxon>
        <taxon>Vertebrata</taxon>
        <taxon>Euteleostomi</taxon>
        <taxon>Actinopterygii</taxon>
        <taxon>Neopterygii</taxon>
        <taxon>Teleostei</taxon>
        <taxon>Neoteleostei</taxon>
        <taxon>Acanthomorphata</taxon>
        <taxon>Gobiaria</taxon>
        <taxon>Kurtiformes</taxon>
        <taxon>Apogonoidei</taxon>
        <taxon>Apogonidae</taxon>
        <taxon>Apogoninae</taxon>
        <taxon>Sphaeramia</taxon>
    </lineage>
</organism>
<keyword evidence="5" id="KW-1185">Reference proteome</keyword>
<keyword evidence="2" id="KW-0732">Signal</keyword>
<evidence type="ECO:0000256" key="1">
    <source>
        <dbReference type="RuleBase" id="RU000411"/>
    </source>
</evidence>
<dbReference type="OrthoDB" id="6433428at2759"/>
<dbReference type="Gene3D" id="3.30.497.10">
    <property type="entry name" value="Antithrombin, subunit I, domain 2"/>
    <property type="match status" value="1"/>
</dbReference>
<reference evidence="4" key="1">
    <citation type="submission" date="2019-06" db="EMBL/GenBank/DDBJ databases">
        <authorList>
            <consortium name="Wellcome Sanger Institute Data Sharing"/>
        </authorList>
    </citation>
    <scope>NUCLEOTIDE SEQUENCE [LARGE SCALE GENOMIC DNA]</scope>
</reference>
<dbReference type="SMART" id="SM00093">
    <property type="entry name" value="SERPIN"/>
    <property type="match status" value="1"/>
</dbReference>
<feature type="domain" description="Ig-like" evidence="3">
    <location>
        <begin position="28"/>
        <end position="105"/>
    </location>
</feature>
<dbReference type="InterPro" id="IPR036186">
    <property type="entry name" value="Serpin_sf"/>
</dbReference>
<dbReference type="AlphaFoldDB" id="A0A672YAJ6"/>
<dbReference type="SMART" id="SM00408">
    <property type="entry name" value="IGc2"/>
    <property type="match status" value="2"/>
</dbReference>
<comment type="similarity">
    <text evidence="1">Belongs to the serpin family.</text>
</comment>
<dbReference type="InterPro" id="IPR013783">
    <property type="entry name" value="Ig-like_fold"/>
</dbReference>
<dbReference type="InParanoid" id="A0A672YAJ6"/>
<dbReference type="PANTHER" id="PTHR11461">
    <property type="entry name" value="SERINE PROTEASE INHIBITOR, SERPIN"/>
    <property type="match status" value="1"/>
</dbReference>
<dbReference type="Proteomes" id="UP000472271">
    <property type="component" value="Chromosome 1"/>
</dbReference>
<dbReference type="InterPro" id="IPR003599">
    <property type="entry name" value="Ig_sub"/>
</dbReference>
<feature type="signal peptide" evidence="2">
    <location>
        <begin position="1"/>
        <end position="20"/>
    </location>
</feature>
<feature type="chain" id="PRO_5025349462" evidence="2">
    <location>
        <begin position="21"/>
        <end position="598"/>
    </location>
</feature>
<reference evidence="4" key="2">
    <citation type="submission" date="2025-08" db="UniProtKB">
        <authorList>
            <consortium name="Ensembl"/>
        </authorList>
    </citation>
    <scope>IDENTIFICATION</scope>
</reference>
<dbReference type="PANTHER" id="PTHR11461:SF159">
    <property type="entry name" value="PLASMA PROTEASE C1 INHIBITOR"/>
    <property type="match status" value="1"/>
</dbReference>
<dbReference type="SUPFAM" id="SSF56574">
    <property type="entry name" value="Serpins"/>
    <property type="match status" value="1"/>
</dbReference>
<dbReference type="PROSITE" id="PS50835">
    <property type="entry name" value="IG_LIKE"/>
    <property type="match status" value="2"/>
</dbReference>
<dbReference type="InterPro" id="IPR007110">
    <property type="entry name" value="Ig-like_dom"/>
</dbReference>